<keyword evidence="6" id="KW-1133">Transmembrane helix</keyword>
<dbReference type="InterPro" id="IPR001627">
    <property type="entry name" value="Semap_dom"/>
</dbReference>
<feature type="transmembrane region" description="Helical" evidence="6">
    <location>
        <begin position="898"/>
        <end position="918"/>
    </location>
</feature>
<evidence type="ECO:0000256" key="1">
    <source>
        <dbReference type="ARBA" id="ARBA00004370"/>
    </source>
</evidence>
<proteinExistence type="predicted"/>
<evidence type="ECO:0000256" key="6">
    <source>
        <dbReference type="SAM" id="Phobius"/>
    </source>
</evidence>
<keyword evidence="3" id="KW-1015">Disulfide bond</keyword>
<dbReference type="InterPro" id="IPR013783">
    <property type="entry name" value="Ig-like_fold"/>
</dbReference>
<sequence>MQTGSLWRKQLCFNMILLLSLLFPLWAEPAVSLEEDTTFTLEGKVRHLAVAPDGVYIATEEKLYQLSHNLTPLHCPTLRGLSGGEGQGDASLHCVSERELWKSNFTVNVLLPFVANKTLLICGVTEKKPRGYCEVLDLKNISKVLHSEDIQVGPLMQSDASISLLVELEKNPPQKETYILTAIQQDPNKPSTRSDAKTINLQNTLEAQDGGIFSLTEDQTFTPVIESKGTVEFVDGFQINQTIYILSNVDKNKVRLLWLKASKSKEETLESLEAATLNISGWDGSRLLASSVVPGGERVLWSGVFCVDRGQTNTQLVLFDISPPVINNPNKEPDFYFKKPPTNAQRTLKSLTAETVLYKQNSMTSVLAVRQKTWMVFFVGTADGQLIKLVVSQNYKVLCPEVLYKPCDECKVFPRMQLDPVDQKHIYVPFEKKILRVPVSQCSKYKTLQECWGAQDPFCVWCGSNNSCMFEVDCNSSNWLSIPEKPQKKMMTYKVVKETTGRIKLVVQIHATVGENMKSSFACRFSAPLDNIDSSSQFPQCTVVLPSHLFLAAEGLSSTLNVTFGKGWVTEQVHLKNCSRIHEHHSSSLCQHCIRAGCTWTNNRCSWAREGDQTDSVCQKTSSNPVSEEPVISSITPSNVSFHGRNGAVLSGRNLQDVIGVRIQTDTDCNQPESPVWNNNGVNLTFNIPSSEKKGQVNVCVLLPDGSCHGNARITYKSEPICRDISPRISWMSGKRKVFLNGSNLEFVEELSYIHPSHVLHDINIKNKTIEFHTPASATPQKVTVYMKVANKTLECPKKIIYYPDPKFTNFKDAGKGNDVQVIIQKKGDKLDIKKEELSVWGIHDEKEYQCIMEAKESSNKTDSFICEIKNIGNINFKQLKIKYGDTTVVLKQPGAQLWMLLALLLVPVITVVVLIVYRNKQRKLTAKMNRFMENLELDIRNDIRQGFVDLQTEKADLIENVGAIPFLDYKHFAAKIFFPEGEALMALCIKDIGPDGVKVELDNCCQLLFKLIEDKLFLTSMVQAMEEQKSFGIKDRCSMASLLTVALHSNLTYLTEVMEVLLKDLMHQKSNAQPKLLLRRTESTVEKLLTNWMSICLYGFLRESVGQHLFFLVSALMQQIAKGPVDCVTGKALYTLSEDWLLWEAQNFSSLKLKVLFAVGSSGEVSEPLDVDALTCDTVEQLKEKILTSFKAKFGFPYNCPLQDLCVEYEKEGTFIPLQEVDASSEVIGEVTMLNTLTHYKVNDGATIKVLSKKTHPPVSPQGSVKDDENFSGKYFHLINPDVDEDQRKNPERKKLKVKEVHLTKLLSTKVAVHSFVANLFRSIKYYFDFLDAQADSMKITDPDVLHIWKTNSLPLRFWVNILKNPQFVFDLEKTPHLDGCLSVIAQAFMDSFSLSETQLGKGAPTNKLLYARDIPTFKQEVKAYYKLIRDLPPGQDADFKNFLREESKKHENEFCEAAALKELYKYVQQYFKEVSGSPPSSSRSASVAMRQIQILWTRSHEKAVCNRLFWQLMREHVNRELSATRKEEGCQQSRPELRGESQMDLCRSAETTS</sequence>
<reference evidence="9" key="2">
    <citation type="submission" date="2025-08" db="UniProtKB">
        <authorList>
            <consortium name="Ensembl"/>
        </authorList>
    </citation>
    <scope>IDENTIFICATION</scope>
    <source>
        <strain evidence="9">Hd-rR</strain>
    </source>
</reference>
<dbReference type="GO" id="GO:0007162">
    <property type="term" value="P:negative regulation of cell adhesion"/>
    <property type="evidence" value="ECO:0000318"/>
    <property type="project" value="GO_Central"/>
</dbReference>
<dbReference type="GO" id="GO:0071526">
    <property type="term" value="P:semaphorin-plexin signaling pathway"/>
    <property type="evidence" value="ECO:0000318"/>
    <property type="project" value="GO_Central"/>
</dbReference>
<evidence type="ECO:0000256" key="3">
    <source>
        <dbReference type="ARBA" id="ARBA00023157"/>
    </source>
</evidence>
<gene>
    <name evidence="9" type="primary">plxnc1</name>
</gene>
<dbReference type="Gene3D" id="1.10.506.10">
    <property type="entry name" value="GTPase Activation - p120gap, domain 1"/>
    <property type="match status" value="1"/>
</dbReference>
<dbReference type="GO" id="GO:0017154">
    <property type="term" value="F:semaphorin receptor activity"/>
    <property type="evidence" value="ECO:0000318"/>
    <property type="project" value="GO_Central"/>
</dbReference>
<comment type="subcellular location">
    <subcellularLocation>
        <location evidence="1">Membrane</location>
    </subcellularLocation>
</comment>
<protein>
    <submittedName>
        <fullName evidence="9">Plexin C1</fullName>
    </submittedName>
</protein>
<evidence type="ECO:0000256" key="2">
    <source>
        <dbReference type="ARBA" id="ARBA00023136"/>
    </source>
</evidence>
<name>A0A3B3HDI0_ORYLA</name>
<keyword evidence="2 6" id="KW-0472">Membrane</keyword>
<dbReference type="PANTHER" id="PTHR22625">
    <property type="entry name" value="PLEXIN"/>
    <property type="match status" value="1"/>
</dbReference>
<dbReference type="InterPro" id="IPR036352">
    <property type="entry name" value="Semap_dom_sf"/>
</dbReference>
<dbReference type="GO" id="GO:0030334">
    <property type="term" value="P:regulation of cell migration"/>
    <property type="evidence" value="ECO:0000318"/>
    <property type="project" value="GO_Central"/>
</dbReference>
<keyword evidence="6" id="KW-0812">Transmembrane</keyword>
<evidence type="ECO:0000313" key="9">
    <source>
        <dbReference type="Ensembl" id="ENSORLP00000029964.1"/>
    </source>
</evidence>
<feature type="chain" id="PRO_5017244479" evidence="7">
    <location>
        <begin position="28"/>
        <end position="1555"/>
    </location>
</feature>
<keyword evidence="10" id="KW-1185">Reference proteome</keyword>
<dbReference type="GeneTree" id="ENSGT01150000286928"/>
<dbReference type="SUPFAM" id="SSF101912">
    <property type="entry name" value="Sema domain"/>
    <property type="match status" value="1"/>
</dbReference>
<dbReference type="GO" id="GO:0008360">
    <property type="term" value="P:regulation of cell shape"/>
    <property type="evidence" value="ECO:0000318"/>
    <property type="project" value="GO_Central"/>
</dbReference>
<dbReference type="Gene3D" id="3.10.20.90">
    <property type="entry name" value="Phosphatidylinositol 3-kinase Catalytic Subunit, Chain A, domain 1"/>
    <property type="match status" value="1"/>
</dbReference>
<dbReference type="STRING" id="8090.ENSORLP00000029964"/>
<feature type="signal peptide" evidence="7">
    <location>
        <begin position="1"/>
        <end position="27"/>
    </location>
</feature>
<reference evidence="9 10" key="1">
    <citation type="journal article" date="2007" name="Nature">
        <title>The medaka draft genome and insights into vertebrate genome evolution.</title>
        <authorList>
            <person name="Kasahara M."/>
            <person name="Naruse K."/>
            <person name="Sasaki S."/>
            <person name="Nakatani Y."/>
            <person name="Qu W."/>
            <person name="Ahsan B."/>
            <person name="Yamada T."/>
            <person name="Nagayasu Y."/>
            <person name="Doi K."/>
            <person name="Kasai Y."/>
            <person name="Jindo T."/>
            <person name="Kobayashi D."/>
            <person name="Shimada A."/>
            <person name="Toyoda A."/>
            <person name="Kuroki Y."/>
            <person name="Fujiyama A."/>
            <person name="Sasaki T."/>
            <person name="Shimizu A."/>
            <person name="Asakawa S."/>
            <person name="Shimizu N."/>
            <person name="Hashimoto S."/>
            <person name="Yang J."/>
            <person name="Lee Y."/>
            <person name="Matsushima K."/>
            <person name="Sugano S."/>
            <person name="Sakaizumi M."/>
            <person name="Narita T."/>
            <person name="Ohishi K."/>
            <person name="Haga S."/>
            <person name="Ohta F."/>
            <person name="Nomoto H."/>
            <person name="Nogata K."/>
            <person name="Morishita T."/>
            <person name="Endo T."/>
            <person name="Shin-I T."/>
            <person name="Takeda H."/>
            <person name="Morishita S."/>
            <person name="Kohara Y."/>
        </authorList>
    </citation>
    <scope>NUCLEOTIDE SEQUENCE [LARGE SCALE GENOMIC DNA]</scope>
    <source>
        <strain evidence="9 10">Hd-rR</strain>
    </source>
</reference>
<dbReference type="Bgee" id="ENSORLG00000009233">
    <property type="expression patterns" value="Expressed in mesonephros and 10 other cell types or tissues"/>
</dbReference>
<dbReference type="InterPro" id="IPR008936">
    <property type="entry name" value="Rho_GTPase_activation_prot"/>
</dbReference>
<dbReference type="Ensembl" id="ENSORLT00000029963.1">
    <property type="protein sequence ID" value="ENSORLP00000029964.1"/>
    <property type="gene ID" value="ENSORLG00000009233.2"/>
</dbReference>
<feature type="domain" description="Sema" evidence="8">
    <location>
        <begin position="45"/>
        <end position="422"/>
    </location>
</feature>
<evidence type="ECO:0000256" key="5">
    <source>
        <dbReference type="SAM" id="MobiDB-lite"/>
    </source>
</evidence>
<evidence type="ECO:0000256" key="7">
    <source>
        <dbReference type="SAM" id="SignalP"/>
    </source>
</evidence>
<keyword evidence="4" id="KW-0325">Glycoprotein</keyword>
<dbReference type="SMART" id="SM00630">
    <property type="entry name" value="Sema"/>
    <property type="match status" value="1"/>
</dbReference>
<dbReference type="FunFam" id="2.60.40.10:FF:003137">
    <property type="entry name" value="Plexin C1"/>
    <property type="match status" value="1"/>
</dbReference>
<dbReference type="Pfam" id="PF08337">
    <property type="entry name" value="Plexin_cytopl"/>
    <property type="match status" value="1"/>
</dbReference>
<accession>A0A3B3HDI0</accession>
<dbReference type="CDD" id="cd00102">
    <property type="entry name" value="IPT"/>
    <property type="match status" value="1"/>
</dbReference>
<keyword evidence="7" id="KW-0732">Signal</keyword>
<dbReference type="InterPro" id="IPR015943">
    <property type="entry name" value="WD40/YVTN_repeat-like_dom_sf"/>
</dbReference>
<organism evidence="9 10">
    <name type="scientific">Oryzias latipes</name>
    <name type="common">Japanese rice fish</name>
    <name type="synonym">Japanese killifish</name>
    <dbReference type="NCBI Taxonomy" id="8090"/>
    <lineage>
        <taxon>Eukaryota</taxon>
        <taxon>Metazoa</taxon>
        <taxon>Chordata</taxon>
        <taxon>Craniata</taxon>
        <taxon>Vertebrata</taxon>
        <taxon>Euteleostomi</taxon>
        <taxon>Actinopterygii</taxon>
        <taxon>Neopterygii</taxon>
        <taxon>Teleostei</taxon>
        <taxon>Neoteleostei</taxon>
        <taxon>Acanthomorphata</taxon>
        <taxon>Ovalentaria</taxon>
        <taxon>Atherinomorphae</taxon>
        <taxon>Beloniformes</taxon>
        <taxon>Adrianichthyidae</taxon>
        <taxon>Oryziinae</taxon>
        <taxon>Oryzias</taxon>
    </lineage>
</organism>
<evidence type="ECO:0000259" key="8">
    <source>
        <dbReference type="SMART" id="SM00630"/>
    </source>
</evidence>
<dbReference type="Pfam" id="PF01437">
    <property type="entry name" value="PSI"/>
    <property type="match status" value="1"/>
</dbReference>
<dbReference type="InParanoid" id="A0A3B3HDI0"/>
<dbReference type="SUPFAM" id="SSF48350">
    <property type="entry name" value="GTPase activation domain, GAP"/>
    <property type="match status" value="1"/>
</dbReference>
<dbReference type="InterPro" id="IPR013548">
    <property type="entry name" value="Plexin_cytoplasmic_RasGAP_dom"/>
</dbReference>
<dbReference type="GO" id="GO:0005886">
    <property type="term" value="C:plasma membrane"/>
    <property type="evidence" value="ECO:0000318"/>
    <property type="project" value="GO_Central"/>
</dbReference>
<dbReference type="GO" id="GO:0002116">
    <property type="term" value="C:semaphorin receptor complex"/>
    <property type="evidence" value="ECO:0000318"/>
    <property type="project" value="GO_Central"/>
</dbReference>
<dbReference type="GO" id="GO:0050772">
    <property type="term" value="P:positive regulation of axonogenesis"/>
    <property type="evidence" value="ECO:0000318"/>
    <property type="project" value="GO_Central"/>
</dbReference>
<dbReference type="SUPFAM" id="SSF103575">
    <property type="entry name" value="Plexin repeat"/>
    <property type="match status" value="1"/>
</dbReference>
<evidence type="ECO:0000313" key="10">
    <source>
        <dbReference type="Proteomes" id="UP000001038"/>
    </source>
</evidence>
<dbReference type="PANTHER" id="PTHR22625:SF4">
    <property type="entry name" value="PLEXIN-C1"/>
    <property type="match status" value="1"/>
</dbReference>
<evidence type="ECO:0000256" key="4">
    <source>
        <dbReference type="ARBA" id="ARBA00023180"/>
    </source>
</evidence>
<feature type="compositionally biased region" description="Basic and acidic residues" evidence="5">
    <location>
        <begin position="1523"/>
        <end position="1543"/>
    </location>
</feature>
<dbReference type="FunFam" id="3.10.20.90:FF:000429">
    <property type="entry name" value="Plexin C1"/>
    <property type="match status" value="1"/>
</dbReference>
<dbReference type="Proteomes" id="UP000001038">
    <property type="component" value="Chromosome 23"/>
</dbReference>
<dbReference type="Pfam" id="PF20170">
    <property type="entry name" value="Plexin_RBD"/>
    <property type="match status" value="1"/>
</dbReference>
<dbReference type="Gene3D" id="2.60.40.10">
    <property type="entry name" value="Immunoglobulins"/>
    <property type="match status" value="3"/>
</dbReference>
<dbReference type="GO" id="GO:0007416">
    <property type="term" value="P:synapse assembly"/>
    <property type="evidence" value="ECO:0000318"/>
    <property type="project" value="GO_Central"/>
</dbReference>
<reference evidence="9" key="3">
    <citation type="submission" date="2025-09" db="UniProtKB">
        <authorList>
            <consortium name="Ensembl"/>
        </authorList>
    </citation>
    <scope>IDENTIFICATION</scope>
    <source>
        <strain evidence="9">Hd-rR</strain>
    </source>
</reference>
<feature type="region of interest" description="Disordered" evidence="5">
    <location>
        <begin position="1523"/>
        <end position="1555"/>
    </location>
</feature>
<dbReference type="InterPro" id="IPR002165">
    <property type="entry name" value="Plexin_repeat"/>
</dbReference>
<dbReference type="Gene3D" id="2.130.10.10">
    <property type="entry name" value="YVTN repeat-like/Quinoprotein amine dehydrogenase"/>
    <property type="match status" value="2"/>
</dbReference>
<dbReference type="InterPro" id="IPR031148">
    <property type="entry name" value="Plexin"/>
</dbReference>
<dbReference type="InterPro" id="IPR046800">
    <property type="entry name" value="Plexin_RBD"/>
</dbReference>